<reference evidence="2 3" key="2">
    <citation type="submission" date="2019-11" db="EMBL/GenBank/DDBJ databases">
        <title>A de novo genome assembly of a pear dwarfing rootstock.</title>
        <authorList>
            <person name="Wang F."/>
            <person name="Wang J."/>
            <person name="Li S."/>
            <person name="Zhang Y."/>
            <person name="Fang M."/>
            <person name="Ma L."/>
            <person name="Zhao Y."/>
            <person name="Jiang S."/>
        </authorList>
    </citation>
    <scope>NUCLEOTIDE SEQUENCE [LARGE SCALE GENOMIC DNA]</scope>
    <source>
        <strain evidence="2">S2</strain>
        <tissue evidence="2">Leaf</tissue>
    </source>
</reference>
<protein>
    <submittedName>
        <fullName evidence="2">Protein phosphatase 2C 27</fullName>
    </submittedName>
</protein>
<evidence type="ECO:0000313" key="2">
    <source>
        <dbReference type="EMBL" id="KAB2620196.1"/>
    </source>
</evidence>
<sequence>MTPPRFSILSLSYLQFGLWSLDISAALPITKHSSTIPSISNYQGPAKITKYILFTLQQSLLSQLVDNSNSQPIISKPDSGPFIQRFEDVTISKPPQHRAGNLSSINDS</sequence>
<name>A0A5N5GX48_9ROSA</name>
<keyword evidence="3" id="KW-1185">Reference proteome</keyword>
<keyword evidence="1" id="KW-0732">Signal</keyword>
<organism evidence="2 3">
    <name type="scientific">Pyrus ussuriensis x Pyrus communis</name>
    <dbReference type="NCBI Taxonomy" id="2448454"/>
    <lineage>
        <taxon>Eukaryota</taxon>
        <taxon>Viridiplantae</taxon>
        <taxon>Streptophyta</taxon>
        <taxon>Embryophyta</taxon>
        <taxon>Tracheophyta</taxon>
        <taxon>Spermatophyta</taxon>
        <taxon>Magnoliopsida</taxon>
        <taxon>eudicotyledons</taxon>
        <taxon>Gunneridae</taxon>
        <taxon>Pentapetalae</taxon>
        <taxon>rosids</taxon>
        <taxon>fabids</taxon>
        <taxon>Rosales</taxon>
        <taxon>Rosaceae</taxon>
        <taxon>Amygdaloideae</taxon>
        <taxon>Maleae</taxon>
        <taxon>Pyrus</taxon>
    </lineage>
</organism>
<accession>A0A5N5GX48</accession>
<gene>
    <name evidence="2" type="ORF">D8674_039612</name>
</gene>
<evidence type="ECO:0000313" key="3">
    <source>
        <dbReference type="Proteomes" id="UP000327157"/>
    </source>
</evidence>
<dbReference type="EMBL" id="SMOL01000353">
    <property type="protein sequence ID" value="KAB2620196.1"/>
    <property type="molecule type" value="Genomic_DNA"/>
</dbReference>
<comment type="caution">
    <text evidence="2">The sequence shown here is derived from an EMBL/GenBank/DDBJ whole genome shotgun (WGS) entry which is preliminary data.</text>
</comment>
<proteinExistence type="predicted"/>
<reference evidence="2 3" key="1">
    <citation type="submission" date="2019-09" db="EMBL/GenBank/DDBJ databases">
        <authorList>
            <person name="Ou C."/>
        </authorList>
    </citation>
    <scope>NUCLEOTIDE SEQUENCE [LARGE SCALE GENOMIC DNA]</scope>
    <source>
        <strain evidence="2">S2</strain>
        <tissue evidence="2">Leaf</tissue>
    </source>
</reference>
<dbReference type="AlphaFoldDB" id="A0A5N5GX48"/>
<feature type="signal peptide" evidence="1">
    <location>
        <begin position="1"/>
        <end position="26"/>
    </location>
</feature>
<dbReference type="Proteomes" id="UP000327157">
    <property type="component" value="Unassembled WGS sequence"/>
</dbReference>
<feature type="chain" id="PRO_5024383365" evidence="1">
    <location>
        <begin position="27"/>
        <end position="108"/>
    </location>
</feature>
<evidence type="ECO:0000256" key="1">
    <source>
        <dbReference type="SAM" id="SignalP"/>
    </source>
</evidence>